<dbReference type="InterPro" id="IPR003599">
    <property type="entry name" value="Ig_sub"/>
</dbReference>
<keyword evidence="15 29" id="KW-0472">Membrane</keyword>
<evidence type="ECO:0000256" key="4">
    <source>
        <dbReference type="ARBA" id="ARBA00022572"/>
    </source>
</evidence>
<feature type="region of interest" description="Disordered" evidence="28">
    <location>
        <begin position="995"/>
        <end position="1060"/>
    </location>
</feature>
<dbReference type="GO" id="GO:0043235">
    <property type="term" value="C:receptor complex"/>
    <property type="evidence" value="ECO:0007669"/>
    <property type="project" value="TreeGrafter"/>
</dbReference>
<dbReference type="InterPro" id="IPR018056">
    <property type="entry name" value="Kringle_CS"/>
</dbReference>
<evidence type="ECO:0000256" key="15">
    <source>
        <dbReference type="ARBA" id="ARBA00023136"/>
    </source>
</evidence>
<keyword evidence="13 29" id="KW-1133">Transmembrane helix</keyword>
<dbReference type="Pfam" id="PF00051">
    <property type="entry name" value="Kringle"/>
    <property type="match status" value="1"/>
</dbReference>
<dbReference type="InterPro" id="IPR008266">
    <property type="entry name" value="Tyr_kinase_AS"/>
</dbReference>
<dbReference type="FunFam" id="2.60.40.10:FF:000017">
    <property type="entry name" value="Down syndrome cell adhesion molecule b"/>
    <property type="match status" value="1"/>
</dbReference>
<dbReference type="SMART" id="SM00409">
    <property type="entry name" value="IG"/>
    <property type="match status" value="1"/>
</dbReference>
<feature type="active site" description="Proton acceptor" evidence="23">
    <location>
        <position position="853"/>
    </location>
</feature>
<keyword evidence="6 29" id="KW-0812">Transmembrane</keyword>
<dbReference type="GO" id="GO:0017147">
    <property type="term" value="F:Wnt-protein binding"/>
    <property type="evidence" value="ECO:0007669"/>
    <property type="project" value="TreeGrafter"/>
</dbReference>
<dbReference type="PIRSF" id="PIRSF000615">
    <property type="entry name" value="TyrPK_CSF1-R"/>
    <property type="match status" value="1"/>
</dbReference>
<keyword evidence="10" id="KW-0418">Kinase</keyword>
<dbReference type="Gene3D" id="2.40.20.10">
    <property type="entry name" value="Plasminogen Kringle 4"/>
    <property type="match status" value="1"/>
</dbReference>
<protein>
    <recommendedName>
        <fullName evidence="2">receptor protein-tyrosine kinase</fullName>
        <ecNumber evidence="2">2.7.10.1</ecNumber>
    </recommendedName>
</protein>
<dbReference type="PANTHER" id="PTHR24416:SF611">
    <property type="entry name" value="TYROSINE-PROTEIN KINASE TRANSMEMBRANE RECEPTOR ROR"/>
    <property type="match status" value="1"/>
</dbReference>
<dbReference type="InterPro" id="IPR000001">
    <property type="entry name" value="Kringle"/>
</dbReference>
<reference evidence="34" key="1">
    <citation type="submission" date="2023-06" db="EMBL/GenBank/DDBJ databases">
        <title>Genomic analysis of the entomopathogenic nematode Steinernema hermaphroditum.</title>
        <authorList>
            <person name="Schwarz E.M."/>
            <person name="Heppert J.K."/>
            <person name="Baniya A."/>
            <person name="Schwartz H.T."/>
            <person name="Tan C.-H."/>
            <person name="Antoshechkin I."/>
            <person name="Sternberg P.W."/>
            <person name="Goodrich-Blair H."/>
            <person name="Dillman A.R."/>
        </authorList>
    </citation>
    <scope>NUCLEOTIDE SEQUENCE</scope>
    <source>
        <strain evidence="34">PS9179</strain>
        <tissue evidence="34">Whole animal</tissue>
    </source>
</reference>
<keyword evidence="35" id="KW-1185">Reference proteome</keyword>
<evidence type="ECO:0000256" key="20">
    <source>
        <dbReference type="ARBA" id="ARBA00023319"/>
    </source>
</evidence>
<dbReference type="Pfam" id="PF07679">
    <property type="entry name" value="I-set"/>
    <property type="match status" value="1"/>
</dbReference>
<name>A0AA39H0E5_9BILA</name>
<evidence type="ECO:0000256" key="5">
    <source>
        <dbReference type="ARBA" id="ARBA00022679"/>
    </source>
</evidence>
<keyword evidence="20" id="KW-0393">Immunoglobulin domain</keyword>
<feature type="domain" description="FZ" evidence="31">
    <location>
        <begin position="292"/>
        <end position="434"/>
    </location>
</feature>
<evidence type="ECO:0000256" key="24">
    <source>
        <dbReference type="PIRSR" id="PIRSR000615-2"/>
    </source>
</evidence>
<evidence type="ECO:0000256" key="25">
    <source>
        <dbReference type="PIRSR" id="PIRSR000615-3"/>
    </source>
</evidence>
<keyword evidence="25" id="KW-0460">Magnesium</keyword>
<evidence type="ECO:0000256" key="12">
    <source>
        <dbReference type="ARBA" id="ARBA00022889"/>
    </source>
</evidence>
<feature type="domain" description="Kringle" evidence="32">
    <location>
        <begin position="461"/>
        <end position="537"/>
    </location>
</feature>
<dbReference type="SMART" id="SM00130">
    <property type="entry name" value="KR"/>
    <property type="match status" value="1"/>
</dbReference>
<dbReference type="InterPro" id="IPR000719">
    <property type="entry name" value="Prot_kinase_dom"/>
</dbReference>
<dbReference type="Gene3D" id="1.10.510.10">
    <property type="entry name" value="Transferase(Phosphotransferase) domain 1"/>
    <property type="match status" value="1"/>
</dbReference>
<keyword evidence="14" id="KW-0770">Synapse</keyword>
<dbReference type="InterPro" id="IPR007110">
    <property type="entry name" value="Ig-like_dom"/>
</dbReference>
<feature type="domain" description="Protein kinase" evidence="30">
    <location>
        <begin position="714"/>
        <end position="984"/>
    </location>
</feature>
<dbReference type="InterPro" id="IPR041775">
    <property type="entry name" value="Ror-like_CRD"/>
</dbReference>
<dbReference type="SMART" id="SM00408">
    <property type="entry name" value="IGc2"/>
    <property type="match status" value="1"/>
</dbReference>
<evidence type="ECO:0000256" key="16">
    <source>
        <dbReference type="ARBA" id="ARBA00023137"/>
    </source>
</evidence>
<evidence type="ECO:0000256" key="21">
    <source>
        <dbReference type="ARBA" id="ARBA00034103"/>
    </source>
</evidence>
<feature type="region of interest" description="Disordered" evidence="28">
    <location>
        <begin position="215"/>
        <end position="234"/>
    </location>
</feature>
<comment type="catalytic activity">
    <reaction evidence="22">
        <text>L-tyrosyl-[protein] + ATP = O-phospho-L-tyrosyl-[protein] + ADP + H(+)</text>
        <dbReference type="Rhea" id="RHEA:10596"/>
        <dbReference type="Rhea" id="RHEA-COMP:10136"/>
        <dbReference type="Rhea" id="RHEA-COMP:20101"/>
        <dbReference type="ChEBI" id="CHEBI:15378"/>
        <dbReference type="ChEBI" id="CHEBI:30616"/>
        <dbReference type="ChEBI" id="CHEBI:46858"/>
        <dbReference type="ChEBI" id="CHEBI:61978"/>
        <dbReference type="ChEBI" id="CHEBI:456216"/>
        <dbReference type="EC" id="2.7.10.1"/>
    </reaction>
</comment>
<dbReference type="PROSITE" id="PS50835">
    <property type="entry name" value="IG_LIKE"/>
    <property type="match status" value="1"/>
</dbReference>
<dbReference type="EC" id="2.7.10.1" evidence="2"/>
<dbReference type="GO" id="GO:0046872">
    <property type="term" value="F:metal ion binding"/>
    <property type="evidence" value="ECO:0007669"/>
    <property type="project" value="UniProtKB-KW"/>
</dbReference>
<feature type="domain" description="Ig-like" evidence="33">
    <location>
        <begin position="123"/>
        <end position="216"/>
    </location>
</feature>
<organism evidence="34 35">
    <name type="scientific">Steinernema hermaphroditum</name>
    <dbReference type="NCBI Taxonomy" id="289476"/>
    <lineage>
        <taxon>Eukaryota</taxon>
        <taxon>Metazoa</taxon>
        <taxon>Ecdysozoa</taxon>
        <taxon>Nematoda</taxon>
        <taxon>Chromadorea</taxon>
        <taxon>Rhabditida</taxon>
        <taxon>Tylenchina</taxon>
        <taxon>Panagrolaimomorpha</taxon>
        <taxon>Strongyloidoidea</taxon>
        <taxon>Steinernematidae</taxon>
        <taxon>Steinernema</taxon>
    </lineage>
</organism>
<dbReference type="PROSITE" id="PS50038">
    <property type="entry name" value="FZ"/>
    <property type="match status" value="1"/>
</dbReference>
<comment type="caution">
    <text evidence="26">Lacks conserved residue(s) required for the propagation of feature annotation.</text>
</comment>
<keyword evidence="16" id="KW-0829">Tyrosine-protein kinase</keyword>
<dbReference type="PROSITE" id="PS00021">
    <property type="entry name" value="KRINGLE_1"/>
    <property type="match status" value="1"/>
</dbReference>
<keyword evidence="17 26" id="KW-1015">Disulfide bond</keyword>
<keyword evidence="12" id="KW-0130">Cell adhesion</keyword>
<dbReference type="FunFam" id="1.10.510.10:FF:000554">
    <property type="entry name" value="Predicted protein"/>
    <property type="match status" value="1"/>
</dbReference>
<dbReference type="InterPro" id="IPR017441">
    <property type="entry name" value="Protein_kinase_ATP_BS"/>
</dbReference>
<keyword evidence="11 24" id="KW-0067">ATP-binding</keyword>
<accession>A0AA39H0E5</accession>
<evidence type="ECO:0000256" key="2">
    <source>
        <dbReference type="ARBA" id="ARBA00011902"/>
    </source>
</evidence>
<keyword evidence="19" id="KW-0325">Glycoprotein</keyword>
<evidence type="ECO:0000256" key="27">
    <source>
        <dbReference type="PROSITE-ProRule" id="PRU10141"/>
    </source>
</evidence>
<evidence type="ECO:0000256" key="6">
    <source>
        <dbReference type="ARBA" id="ARBA00022692"/>
    </source>
</evidence>
<evidence type="ECO:0000256" key="19">
    <source>
        <dbReference type="ARBA" id="ARBA00023180"/>
    </source>
</evidence>
<dbReference type="Gene3D" id="2.60.40.10">
    <property type="entry name" value="Immunoglobulins"/>
    <property type="match status" value="1"/>
</dbReference>
<evidence type="ECO:0000256" key="14">
    <source>
        <dbReference type="ARBA" id="ARBA00023018"/>
    </source>
</evidence>
<dbReference type="InterPro" id="IPR001245">
    <property type="entry name" value="Ser-Thr/Tyr_kinase_cat_dom"/>
</dbReference>
<keyword evidence="8" id="KW-0677">Repeat</keyword>
<evidence type="ECO:0000313" key="35">
    <source>
        <dbReference type="Proteomes" id="UP001175271"/>
    </source>
</evidence>
<dbReference type="InterPro" id="IPR036179">
    <property type="entry name" value="Ig-like_dom_sf"/>
</dbReference>
<dbReference type="CDD" id="cd00192">
    <property type="entry name" value="PTKc"/>
    <property type="match status" value="1"/>
</dbReference>
<dbReference type="InterPro" id="IPR036790">
    <property type="entry name" value="Frizzled_dom_sf"/>
</dbReference>
<dbReference type="PROSITE" id="PS50070">
    <property type="entry name" value="KRINGLE_2"/>
    <property type="match status" value="1"/>
</dbReference>
<dbReference type="PROSITE" id="PS50011">
    <property type="entry name" value="PROTEIN_KINASE_DOM"/>
    <property type="match status" value="1"/>
</dbReference>
<dbReference type="GO" id="GO:0009653">
    <property type="term" value="P:anatomical structure morphogenesis"/>
    <property type="evidence" value="ECO:0007669"/>
    <property type="project" value="UniProtKB-ARBA"/>
</dbReference>
<dbReference type="Proteomes" id="UP001175271">
    <property type="component" value="Unassembled WGS sequence"/>
</dbReference>
<evidence type="ECO:0000256" key="8">
    <source>
        <dbReference type="ARBA" id="ARBA00022737"/>
    </source>
</evidence>
<evidence type="ECO:0000256" key="10">
    <source>
        <dbReference type="ARBA" id="ARBA00022777"/>
    </source>
</evidence>
<dbReference type="PROSITE" id="PS00107">
    <property type="entry name" value="PROTEIN_KINASE_ATP"/>
    <property type="match status" value="1"/>
</dbReference>
<keyword evidence="9 24" id="KW-0547">Nucleotide-binding</keyword>
<dbReference type="SUPFAM" id="SSF56112">
    <property type="entry name" value="Protein kinase-like (PK-like)"/>
    <property type="match status" value="1"/>
</dbReference>
<dbReference type="GO" id="GO:0045202">
    <property type="term" value="C:synapse"/>
    <property type="evidence" value="ECO:0007669"/>
    <property type="project" value="UniProtKB-SubCell"/>
</dbReference>
<feature type="disulfide bond" evidence="26">
    <location>
        <begin position="509"/>
        <end position="532"/>
    </location>
</feature>
<evidence type="ECO:0000256" key="23">
    <source>
        <dbReference type="PIRSR" id="PIRSR000615-1"/>
    </source>
</evidence>
<dbReference type="InterPro" id="IPR020067">
    <property type="entry name" value="Frizzled_dom"/>
</dbReference>
<dbReference type="PANTHER" id="PTHR24416">
    <property type="entry name" value="TYROSINE-PROTEIN KINASE RECEPTOR"/>
    <property type="match status" value="1"/>
</dbReference>
<dbReference type="Pfam" id="PF07714">
    <property type="entry name" value="PK_Tyr_Ser-Thr"/>
    <property type="match status" value="1"/>
</dbReference>
<keyword evidence="3" id="KW-0597">Phosphoprotein</keyword>
<evidence type="ECO:0000256" key="7">
    <source>
        <dbReference type="ARBA" id="ARBA00022729"/>
    </source>
</evidence>
<dbReference type="InterPro" id="IPR013806">
    <property type="entry name" value="Kringle-like"/>
</dbReference>
<dbReference type="InterPro" id="IPR050122">
    <property type="entry name" value="RTK"/>
</dbReference>
<evidence type="ECO:0000256" key="9">
    <source>
        <dbReference type="ARBA" id="ARBA00022741"/>
    </source>
</evidence>
<keyword evidence="25" id="KW-0479">Metal-binding</keyword>
<dbReference type="EMBL" id="JAUCMV010000005">
    <property type="protein sequence ID" value="KAK0395874.1"/>
    <property type="molecule type" value="Genomic_DNA"/>
</dbReference>
<evidence type="ECO:0000256" key="22">
    <source>
        <dbReference type="ARBA" id="ARBA00051243"/>
    </source>
</evidence>
<evidence type="ECO:0000259" key="30">
    <source>
        <dbReference type="PROSITE" id="PS50011"/>
    </source>
</evidence>
<evidence type="ECO:0000256" key="29">
    <source>
        <dbReference type="SAM" id="Phobius"/>
    </source>
</evidence>
<evidence type="ECO:0000313" key="34">
    <source>
        <dbReference type="EMBL" id="KAK0395874.1"/>
    </source>
</evidence>
<feature type="binding site" evidence="27">
    <location>
        <position position="748"/>
    </location>
    <ligand>
        <name>ATP</name>
        <dbReference type="ChEBI" id="CHEBI:30616"/>
    </ligand>
</feature>
<comment type="caution">
    <text evidence="34">The sequence shown here is derived from an EMBL/GenBank/DDBJ whole genome shotgun (WGS) entry which is preliminary data.</text>
</comment>
<dbReference type="SUPFAM" id="SSF48726">
    <property type="entry name" value="Immunoglobulin"/>
    <property type="match status" value="1"/>
</dbReference>
<dbReference type="InterPro" id="IPR013783">
    <property type="entry name" value="Ig-like_fold"/>
</dbReference>
<evidence type="ECO:0000259" key="33">
    <source>
        <dbReference type="PROSITE" id="PS50835"/>
    </source>
</evidence>
<dbReference type="GO" id="GO:0007155">
    <property type="term" value="P:cell adhesion"/>
    <property type="evidence" value="ECO:0007669"/>
    <property type="project" value="UniProtKB-KW"/>
</dbReference>
<dbReference type="InterPro" id="IPR013098">
    <property type="entry name" value="Ig_I-set"/>
</dbReference>
<sequence>MEWATGCSRGHGTHDLLSVFLNEQIAFGDCSQDMARDAHAAMALRCAETRFALMLFSSFSGVSTAKRRPRSAEWTNDVSSDGVVLEMPPKPYDDLFIEPADDDVVYGDYNDTMEDGASTGKRPYIRLNAQLSNMTRHVGGEVKFKCEAAGAPLPLTFNWLKNHAPVEKDSRIRIRNRDYWSKLIISELDVLDSGYYQCVVSNPAGSVNTTSVLRVNHSPEGSSKSKVHKGGKRIKAEDHDDEYLDDLSMDRGRLPSEEDEMFRVSDNAAGPGYVPLGGSHSAGDRWLDRHPMRIGDCVLYRGDACREFLSGKYVMITSDSREDMYDIDRNLRAAMMFIREMPNISNECKTFSHSVACFHKYKVCDKSSSSGQGVPGTSNGVISICRKDCDRLKDEVCPKEMALASQHDLVGDDAKALLPKCDSLSLNAPKCIPILTPALPPPPINIPVDKDDAAIHQTDQWCYVENGSNYEGTVQASKTGKQCMHWSKSAKASDLRTSFPKLRTSKNYCRNPGGIRSSPWCYTSPYSQPEECDIPKCPPSYYPQLRDTVSPESSDSPGAASGPVVENPFLDKMTNFVNSMSSQWHIAAMCGVATLAVVLLLFFICCMCGCRRKRKTPSSVMSSVQKNGAPLPSCNGSSLVNSAANSAYYRKINGAATPANQSNTAFELSSLLPPSQNGNPIYGMPVIPYGDSSRPSTEPPLEPYHIPQIPYEALDFGDIIGQGHFASIQCASWHGGTYGGQAVQVAVKSLRENATPEEVRNFEEELRTVAAFEHSNIVRLLGVTYRNGHFLCAVYEYMVHGDLHDFLRLRAPQHDQKHEQERMWADFEDFLRIAIQIAAGMEYLAGMNFVHRDLATRNCLVGEKRVIKISDFGPMRNMYEKDYCTIDQRGQLPIRWMAPEAIDRNRFSQASDIWSFGVTLWEIYSYGKTPYGNNSNEYVLDMLNMRNLLEPPYGCPTNIYSLMVECWHEHPERRPTFAELHGRLASWSFTSPAQSMLSHQNRASSTHSGGSSGVRGSRQTSSSTQSGNGTRGISNFSVPSPAPGQGTATKLTLTNNGNSIVHSTPISQGYASANGNNPLVSRGIGSKGDASPLMRHHMMQNNYDYSDGDDESD</sequence>
<proteinExistence type="predicted"/>
<dbReference type="InterPro" id="IPR011009">
    <property type="entry name" value="Kinase-like_dom_sf"/>
</dbReference>
<evidence type="ECO:0000256" key="3">
    <source>
        <dbReference type="ARBA" id="ARBA00022553"/>
    </source>
</evidence>
<keyword evidence="18" id="KW-0675">Receptor</keyword>
<dbReference type="GO" id="GO:0004714">
    <property type="term" value="F:transmembrane receptor protein tyrosine kinase activity"/>
    <property type="evidence" value="ECO:0007669"/>
    <property type="project" value="UniProtKB-EC"/>
</dbReference>
<dbReference type="AlphaFoldDB" id="A0AA39H0E5"/>
<evidence type="ECO:0000256" key="26">
    <source>
        <dbReference type="PROSITE-ProRule" id="PRU00121"/>
    </source>
</evidence>
<dbReference type="CDD" id="cd07459">
    <property type="entry name" value="CRD_TK_ROR_like"/>
    <property type="match status" value="1"/>
</dbReference>
<evidence type="ECO:0000256" key="13">
    <source>
        <dbReference type="ARBA" id="ARBA00022989"/>
    </source>
</evidence>
<feature type="binding site" evidence="24">
    <location>
        <position position="857"/>
    </location>
    <ligand>
        <name>ATP</name>
        <dbReference type="ChEBI" id="CHEBI:30616"/>
    </ligand>
</feature>
<keyword evidence="5" id="KW-0808">Transferase</keyword>
<dbReference type="Gene3D" id="1.10.2000.10">
    <property type="entry name" value="Frizzled cysteine-rich domain"/>
    <property type="match status" value="1"/>
</dbReference>
<dbReference type="PRINTS" id="PR00109">
    <property type="entry name" value="TYRKINASE"/>
</dbReference>
<feature type="transmembrane region" description="Helical" evidence="29">
    <location>
        <begin position="584"/>
        <end position="610"/>
    </location>
</feature>
<dbReference type="InterPro" id="IPR038178">
    <property type="entry name" value="Kringle_sf"/>
</dbReference>
<feature type="binding site" evidence="25">
    <location>
        <position position="871"/>
    </location>
    <ligand>
        <name>Mg(2+)</name>
        <dbReference type="ChEBI" id="CHEBI:18420"/>
    </ligand>
</feature>
<dbReference type="GO" id="GO:0007169">
    <property type="term" value="P:cell surface receptor protein tyrosine kinase signaling pathway"/>
    <property type="evidence" value="ECO:0007669"/>
    <property type="project" value="TreeGrafter"/>
</dbReference>
<feature type="compositionally biased region" description="Polar residues" evidence="28">
    <location>
        <begin position="1046"/>
        <end position="1060"/>
    </location>
</feature>
<keyword evidence="7" id="KW-0732">Signal</keyword>
<keyword evidence="4 26" id="KW-0420">Kringle</keyword>
<evidence type="ECO:0000259" key="32">
    <source>
        <dbReference type="PROSITE" id="PS50070"/>
    </source>
</evidence>
<dbReference type="CDD" id="cd00108">
    <property type="entry name" value="KR"/>
    <property type="match status" value="1"/>
</dbReference>
<feature type="binding site" evidence="25">
    <location>
        <position position="858"/>
    </location>
    <ligand>
        <name>Mg(2+)</name>
        <dbReference type="ChEBI" id="CHEBI:18420"/>
    </ligand>
</feature>
<evidence type="ECO:0000259" key="31">
    <source>
        <dbReference type="PROSITE" id="PS50038"/>
    </source>
</evidence>
<evidence type="ECO:0000256" key="28">
    <source>
        <dbReference type="SAM" id="MobiDB-lite"/>
    </source>
</evidence>
<evidence type="ECO:0000256" key="11">
    <source>
        <dbReference type="ARBA" id="ARBA00022840"/>
    </source>
</evidence>
<dbReference type="InterPro" id="IPR020635">
    <property type="entry name" value="Tyr_kinase_cat_dom"/>
</dbReference>
<dbReference type="InterPro" id="IPR003598">
    <property type="entry name" value="Ig_sub2"/>
</dbReference>
<dbReference type="SMART" id="SM00219">
    <property type="entry name" value="TyrKc"/>
    <property type="match status" value="1"/>
</dbReference>
<evidence type="ECO:0000256" key="17">
    <source>
        <dbReference type="ARBA" id="ARBA00023157"/>
    </source>
</evidence>
<dbReference type="GO" id="GO:0005886">
    <property type="term" value="C:plasma membrane"/>
    <property type="evidence" value="ECO:0007669"/>
    <property type="project" value="TreeGrafter"/>
</dbReference>
<feature type="compositionally biased region" description="Low complexity" evidence="28">
    <location>
        <begin position="1002"/>
        <end position="1032"/>
    </location>
</feature>
<dbReference type="SUPFAM" id="SSF57440">
    <property type="entry name" value="Kringle-like"/>
    <property type="match status" value="1"/>
</dbReference>
<dbReference type="GO" id="GO:0005524">
    <property type="term" value="F:ATP binding"/>
    <property type="evidence" value="ECO:0007669"/>
    <property type="project" value="UniProtKB-UniRule"/>
</dbReference>
<evidence type="ECO:0000256" key="18">
    <source>
        <dbReference type="ARBA" id="ARBA00023170"/>
    </source>
</evidence>
<comment type="subcellular location">
    <subcellularLocation>
        <location evidence="1">Membrane</location>
        <topology evidence="1">Single-pass type I membrane protein</topology>
    </subcellularLocation>
    <subcellularLocation>
        <location evidence="21">Synapse</location>
    </subcellularLocation>
</comment>
<evidence type="ECO:0000256" key="1">
    <source>
        <dbReference type="ARBA" id="ARBA00004479"/>
    </source>
</evidence>
<dbReference type="PRINTS" id="PR00018">
    <property type="entry name" value="KRINGLE"/>
</dbReference>
<gene>
    <name evidence="34" type="ORF">QR680_001470</name>
</gene>
<dbReference type="PROSITE" id="PS00109">
    <property type="entry name" value="PROTEIN_KINASE_TYR"/>
    <property type="match status" value="1"/>
</dbReference>